<organism evidence="7 8">
    <name type="scientific">Terasakiispira papahanaumokuakeensis</name>
    <dbReference type="NCBI Taxonomy" id="197479"/>
    <lineage>
        <taxon>Bacteria</taxon>
        <taxon>Pseudomonadati</taxon>
        <taxon>Pseudomonadota</taxon>
        <taxon>Gammaproteobacteria</taxon>
        <taxon>Oceanospirillales</taxon>
        <taxon>Terasakiispira</taxon>
    </lineage>
</organism>
<dbReference type="InterPro" id="IPR036390">
    <property type="entry name" value="WH_DNA-bd_sf"/>
</dbReference>
<dbReference type="InterPro" id="IPR036388">
    <property type="entry name" value="WH-like_DNA-bd_sf"/>
</dbReference>
<dbReference type="OrthoDB" id="646694at2"/>
<evidence type="ECO:0000256" key="5">
    <source>
        <dbReference type="SAM" id="MobiDB-lite"/>
    </source>
</evidence>
<evidence type="ECO:0000256" key="2">
    <source>
        <dbReference type="ARBA" id="ARBA00023015"/>
    </source>
</evidence>
<keyword evidence="3" id="KW-0238">DNA-binding</keyword>
<reference evidence="7 8" key="1">
    <citation type="submission" date="2016-08" db="EMBL/GenBank/DDBJ databases">
        <authorList>
            <person name="Seilhamer J.J."/>
        </authorList>
    </citation>
    <scope>NUCLEOTIDE SEQUENCE [LARGE SCALE GENOMIC DNA]</scope>
    <source>
        <strain evidence="7 8">PH27A</strain>
    </source>
</reference>
<dbReference type="InterPro" id="IPR005119">
    <property type="entry name" value="LysR_subst-bd"/>
</dbReference>
<dbReference type="Pfam" id="PF00126">
    <property type="entry name" value="HTH_1"/>
    <property type="match status" value="1"/>
</dbReference>
<dbReference type="GO" id="GO:0003677">
    <property type="term" value="F:DNA binding"/>
    <property type="evidence" value="ECO:0007669"/>
    <property type="project" value="UniProtKB-KW"/>
</dbReference>
<protein>
    <submittedName>
        <fullName evidence="7">LysR family transcriptional regulator</fullName>
    </submittedName>
</protein>
<dbReference type="Gene3D" id="3.40.190.290">
    <property type="match status" value="1"/>
</dbReference>
<sequence length="319" mass="36217">MELRQLRHWVNVVQTGSFTAAAARQGVAQPAVSMAIRNLEKQLGVTLLDRNEKYIRPTPEGQQLLPHALRMLQEAAAAEEALAELQGLNRGEVSLGLPSMLGSYFFPPILMAFKHRYPDLKMTVQEAGTRRLQQMLRQGELNVGVIVADQVEDDLESQLFLREEMVVCVPKDHPLAQQPHVSFETFFTHDLVLFKTGYFHREFIEQIARQVGASPRIDFESNLIQLTKSIIRHGFGITVFLRMVIEEDDDLVAVPFSEPVYLDLSIAWKRDGHRSLANRAFVDFLLQNSPLRHSTDHTVNPTTVHTQPFTQPHSHTPSR</sequence>
<dbReference type="PANTHER" id="PTHR30419">
    <property type="entry name" value="HTH-TYPE TRANSCRIPTIONAL REGULATOR YBHD"/>
    <property type="match status" value="1"/>
</dbReference>
<comment type="caution">
    <text evidence="7">The sequence shown here is derived from an EMBL/GenBank/DDBJ whole genome shotgun (WGS) entry which is preliminary data.</text>
</comment>
<dbReference type="GO" id="GO:0003700">
    <property type="term" value="F:DNA-binding transcription factor activity"/>
    <property type="evidence" value="ECO:0007669"/>
    <property type="project" value="InterPro"/>
</dbReference>
<dbReference type="SUPFAM" id="SSF53850">
    <property type="entry name" value="Periplasmic binding protein-like II"/>
    <property type="match status" value="1"/>
</dbReference>
<name>A0A1E2V7F0_9GAMM</name>
<dbReference type="EMBL" id="MDTQ01000001">
    <property type="protein sequence ID" value="ODC02843.1"/>
    <property type="molecule type" value="Genomic_DNA"/>
</dbReference>
<feature type="domain" description="HTH lysR-type" evidence="6">
    <location>
        <begin position="1"/>
        <end position="58"/>
    </location>
</feature>
<dbReference type="AlphaFoldDB" id="A0A1E2V7F0"/>
<evidence type="ECO:0000259" key="6">
    <source>
        <dbReference type="PROSITE" id="PS50931"/>
    </source>
</evidence>
<dbReference type="PANTHER" id="PTHR30419:SF8">
    <property type="entry name" value="NITROGEN ASSIMILATION TRANSCRIPTIONAL ACTIVATOR-RELATED"/>
    <property type="match status" value="1"/>
</dbReference>
<gene>
    <name evidence="7" type="ORF">BFW38_04025</name>
</gene>
<dbReference type="STRING" id="197479.BFW38_04025"/>
<dbReference type="SUPFAM" id="SSF46785">
    <property type="entry name" value="Winged helix' DNA-binding domain"/>
    <property type="match status" value="1"/>
</dbReference>
<evidence type="ECO:0000256" key="3">
    <source>
        <dbReference type="ARBA" id="ARBA00023125"/>
    </source>
</evidence>
<feature type="region of interest" description="Disordered" evidence="5">
    <location>
        <begin position="295"/>
        <end position="319"/>
    </location>
</feature>
<evidence type="ECO:0000313" key="8">
    <source>
        <dbReference type="Proteomes" id="UP000094291"/>
    </source>
</evidence>
<dbReference type="InterPro" id="IPR050950">
    <property type="entry name" value="HTH-type_LysR_regulators"/>
</dbReference>
<dbReference type="CDD" id="cd05466">
    <property type="entry name" value="PBP2_LTTR_substrate"/>
    <property type="match status" value="1"/>
</dbReference>
<dbReference type="Gene3D" id="1.10.10.10">
    <property type="entry name" value="Winged helix-like DNA-binding domain superfamily/Winged helix DNA-binding domain"/>
    <property type="match status" value="1"/>
</dbReference>
<evidence type="ECO:0000313" key="7">
    <source>
        <dbReference type="EMBL" id="ODC02843.1"/>
    </source>
</evidence>
<dbReference type="Pfam" id="PF03466">
    <property type="entry name" value="LysR_substrate"/>
    <property type="match status" value="1"/>
</dbReference>
<dbReference type="PROSITE" id="PS50931">
    <property type="entry name" value="HTH_LYSR"/>
    <property type="match status" value="1"/>
</dbReference>
<dbReference type="RefSeq" id="WP_068997238.1">
    <property type="nucleotide sequence ID" value="NZ_MDTQ01000001.1"/>
</dbReference>
<evidence type="ECO:0000256" key="1">
    <source>
        <dbReference type="ARBA" id="ARBA00009437"/>
    </source>
</evidence>
<accession>A0A1E2V7F0</accession>
<dbReference type="Proteomes" id="UP000094291">
    <property type="component" value="Unassembled WGS sequence"/>
</dbReference>
<dbReference type="FunFam" id="1.10.10.10:FF:000001">
    <property type="entry name" value="LysR family transcriptional regulator"/>
    <property type="match status" value="1"/>
</dbReference>
<keyword evidence="4" id="KW-0804">Transcription</keyword>
<evidence type="ECO:0000256" key="4">
    <source>
        <dbReference type="ARBA" id="ARBA00023163"/>
    </source>
</evidence>
<proteinExistence type="inferred from homology"/>
<keyword evidence="8" id="KW-1185">Reference proteome</keyword>
<dbReference type="GO" id="GO:0005829">
    <property type="term" value="C:cytosol"/>
    <property type="evidence" value="ECO:0007669"/>
    <property type="project" value="TreeGrafter"/>
</dbReference>
<keyword evidence="2" id="KW-0805">Transcription regulation</keyword>
<dbReference type="InterPro" id="IPR000847">
    <property type="entry name" value="LysR_HTH_N"/>
</dbReference>
<dbReference type="PRINTS" id="PR00039">
    <property type="entry name" value="HTHLYSR"/>
</dbReference>
<comment type="similarity">
    <text evidence="1">Belongs to the LysR transcriptional regulatory family.</text>
</comment>